<evidence type="ECO:0000313" key="14">
    <source>
        <dbReference type="Proteomes" id="UP000284660"/>
    </source>
</evidence>
<evidence type="ECO:0000313" key="5">
    <source>
        <dbReference type="EMBL" id="MRY85732.1"/>
    </source>
</evidence>
<dbReference type="EMBL" id="CZBM01000025">
    <property type="protein sequence ID" value="CUQ55367.1"/>
    <property type="molecule type" value="Genomic_DNA"/>
</dbReference>
<reference evidence="15 16" key="3">
    <citation type="journal article" date="2019" name="Nat. Med.">
        <title>A library of human gut bacterial isolates paired with longitudinal multiomics data enables mechanistic microbiome research.</title>
        <authorList>
            <person name="Poyet M."/>
            <person name="Groussin M."/>
            <person name="Gibbons S.M."/>
            <person name="Avila-Pacheco J."/>
            <person name="Jiang X."/>
            <person name="Kearney S.M."/>
            <person name="Perrotta A.R."/>
            <person name="Berdy B."/>
            <person name="Zhao S."/>
            <person name="Lieberman T.D."/>
            <person name="Swanson P.K."/>
            <person name="Smith M."/>
            <person name="Roesemann S."/>
            <person name="Alexander J.E."/>
            <person name="Rich S.A."/>
            <person name="Livny J."/>
            <person name="Vlamakis H."/>
            <person name="Clish C."/>
            <person name="Bullock K."/>
            <person name="Deik A."/>
            <person name="Scott J."/>
            <person name="Pierce K.A."/>
            <person name="Xavier R.J."/>
            <person name="Alm E.J."/>
        </authorList>
    </citation>
    <scope>NUCLEOTIDE SEQUENCE [LARGE SCALE GENOMIC DNA]</scope>
    <source>
        <strain evidence="7 19">BIOML-A10</strain>
        <strain evidence="5 17">BIOML-A11</strain>
        <strain evidence="9 16">BIOML-A20</strain>
        <strain evidence="8 15">BIOML-A32</strain>
        <strain evidence="6 18">BIOML-A9</strain>
    </source>
</reference>
<dbReference type="Proteomes" id="UP000461276">
    <property type="component" value="Unassembled WGS sequence"/>
</dbReference>
<evidence type="ECO:0000313" key="20">
    <source>
        <dbReference type="Proteomes" id="UP000501982"/>
    </source>
</evidence>
<dbReference type="Proteomes" id="UP000284660">
    <property type="component" value="Unassembled WGS sequence"/>
</dbReference>
<dbReference type="Proteomes" id="UP000095332">
    <property type="component" value="Unassembled WGS sequence"/>
</dbReference>
<dbReference type="Pfam" id="PF10543">
    <property type="entry name" value="ORF6N"/>
    <property type="match status" value="1"/>
</dbReference>
<evidence type="ECO:0000313" key="15">
    <source>
        <dbReference type="Proteomes" id="UP000441358"/>
    </source>
</evidence>
<dbReference type="EMBL" id="WKMX01000016">
    <property type="protein sequence ID" value="MRZ07845.1"/>
    <property type="molecule type" value="Genomic_DNA"/>
</dbReference>
<dbReference type="InterPro" id="IPR018873">
    <property type="entry name" value="KilA-N_DNA-bd_domain"/>
</dbReference>
<dbReference type="EMBL" id="JAQMPJ010000026">
    <property type="protein sequence ID" value="MDB9007060.1"/>
    <property type="molecule type" value="Genomic_DNA"/>
</dbReference>
<evidence type="ECO:0000313" key="17">
    <source>
        <dbReference type="Proteomes" id="UP000450599"/>
    </source>
</evidence>
<evidence type="ECO:0000313" key="2">
    <source>
        <dbReference type="EMBL" id="CUO59649.1"/>
    </source>
</evidence>
<dbReference type="Proteomes" id="UP000471216">
    <property type="component" value="Unassembled WGS sequence"/>
</dbReference>
<name>A0A174XG31_PARDI</name>
<reference evidence="12 13" key="1">
    <citation type="submission" date="2015-09" db="EMBL/GenBank/DDBJ databases">
        <authorList>
            <consortium name="Pathogen Informatics"/>
        </authorList>
    </citation>
    <scope>NUCLEOTIDE SEQUENCE [LARGE SCALE GENOMIC DNA]</scope>
    <source>
        <strain evidence="2 13">2789STDY5608822</strain>
        <strain evidence="3 12">2789STDY5834948</strain>
    </source>
</reference>
<evidence type="ECO:0000313" key="19">
    <source>
        <dbReference type="Proteomes" id="UP000471216"/>
    </source>
</evidence>
<dbReference type="Proteomes" id="UP000095455">
    <property type="component" value="Unassembled WGS sequence"/>
</dbReference>
<dbReference type="Proteomes" id="UP000441609">
    <property type="component" value="Unassembled WGS sequence"/>
</dbReference>
<dbReference type="Proteomes" id="UP000441358">
    <property type="component" value="Unassembled WGS sequence"/>
</dbReference>
<dbReference type="OrthoDB" id="9816206at2"/>
<reference evidence="10 20" key="4">
    <citation type="submission" date="2020-04" db="EMBL/GenBank/DDBJ databases">
        <title>Complete Genomes and Methylome analysis of CBBP consortium that reverse antibiotic-induced susceptibility to vancomycin-resistant Enterococcus faecium infection.</title>
        <authorList>
            <person name="Fomenkov A."/>
            <person name="Zhang Z."/>
            <person name="Pamer E."/>
            <person name="Roberts R.J."/>
        </authorList>
    </citation>
    <scope>NUCLEOTIDE SEQUENCE [LARGE SCALE GENOMIC DNA]</scope>
    <source>
        <strain evidence="20">CBBP</strain>
        <strain evidence="10">CBBP-1</strain>
    </source>
</reference>
<dbReference type="EMBL" id="WKMW01000016">
    <property type="protein sequence ID" value="MRY85732.1"/>
    <property type="molecule type" value="Genomic_DNA"/>
</dbReference>
<dbReference type="Proteomes" id="UP000450599">
    <property type="component" value="Unassembled WGS sequence"/>
</dbReference>
<evidence type="ECO:0000313" key="18">
    <source>
        <dbReference type="Proteomes" id="UP000461276"/>
    </source>
</evidence>
<dbReference type="EMBL" id="QSJN01000013">
    <property type="protein sequence ID" value="RHD71983.1"/>
    <property type="molecule type" value="Genomic_DNA"/>
</dbReference>
<sequence length="225" mass="26180">MIYALYIEQKITIFALYTKHKYKNQINNLTMENELQVIGTKEVEERIIELRGQKILLDRDVAELYKTETRDINKAVRNNPEKFPSGYFFTLKPSEKQYVVENFHRMENLKKSTVEPKAFTEKGLYMLATILKSPRATQTTIAIIDSFVKLRELIRNVDAIQNEPDLIKQKGIVKRTGQLLSDLLIDDADTTEMESTIELNLMAVKLKHTVKRIKNNNKTEDKSEI</sequence>
<dbReference type="OMA" id="CKFSTAK"/>
<evidence type="ECO:0000259" key="1">
    <source>
        <dbReference type="Pfam" id="PF10543"/>
    </source>
</evidence>
<evidence type="ECO:0000313" key="16">
    <source>
        <dbReference type="Proteomes" id="UP000441609"/>
    </source>
</evidence>
<dbReference type="EMBL" id="CP051672">
    <property type="protein sequence ID" value="QJE29750.1"/>
    <property type="molecule type" value="Genomic_DNA"/>
</dbReference>
<dbReference type="EMBL" id="WKMO01000007">
    <property type="protein sequence ID" value="MSB73589.1"/>
    <property type="molecule type" value="Genomic_DNA"/>
</dbReference>
<evidence type="ECO:0000313" key="6">
    <source>
        <dbReference type="EMBL" id="MRY94264.1"/>
    </source>
</evidence>
<organism evidence="3 12">
    <name type="scientific">Parabacteroides distasonis</name>
    <dbReference type="NCBI Taxonomy" id="823"/>
    <lineage>
        <taxon>Bacteria</taxon>
        <taxon>Pseudomonadati</taxon>
        <taxon>Bacteroidota</taxon>
        <taxon>Bacteroidia</taxon>
        <taxon>Bacteroidales</taxon>
        <taxon>Tannerellaceae</taxon>
        <taxon>Parabacteroides</taxon>
    </lineage>
</organism>
<proteinExistence type="predicted"/>
<accession>A0A174XG31</accession>
<evidence type="ECO:0000313" key="3">
    <source>
        <dbReference type="EMBL" id="CUQ55367.1"/>
    </source>
</evidence>
<evidence type="ECO:0000313" key="11">
    <source>
        <dbReference type="EMBL" id="RHD71983.1"/>
    </source>
</evidence>
<feature type="domain" description="KilA-N DNA-binding" evidence="1">
    <location>
        <begin position="46"/>
        <end position="130"/>
    </location>
</feature>
<dbReference type="Proteomes" id="UP000501982">
    <property type="component" value="Chromosome"/>
</dbReference>
<evidence type="ECO:0000313" key="10">
    <source>
        <dbReference type="EMBL" id="QJE29750.1"/>
    </source>
</evidence>
<dbReference type="Proteomes" id="UP001210126">
    <property type="component" value="Unassembled WGS sequence"/>
</dbReference>
<protein>
    <submittedName>
        <fullName evidence="3 4">ORF6N domain</fullName>
    </submittedName>
</protein>
<evidence type="ECO:0000313" key="4">
    <source>
        <dbReference type="EMBL" id="MDB9007060.1"/>
    </source>
</evidence>
<evidence type="ECO:0000313" key="8">
    <source>
        <dbReference type="EMBL" id="MRZ50170.1"/>
    </source>
</evidence>
<evidence type="ECO:0000313" key="9">
    <source>
        <dbReference type="EMBL" id="MSB73589.1"/>
    </source>
</evidence>
<reference evidence="11 14" key="2">
    <citation type="submission" date="2018-08" db="EMBL/GenBank/DDBJ databases">
        <title>A genome reference for cultivated species of the human gut microbiota.</title>
        <authorList>
            <person name="Zou Y."/>
            <person name="Xue W."/>
            <person name="Luo G."/>
        </authorList>
    </citation>
    <scope>NUCLEOTIDE SEQUENCE [LARGE SCALE GENOMIC DNA]</scope>
    <source>
        <strain evidence="11 14">AM30-4</strain>
    </source>
</reference>
<dbReference type="AlphaFoldDB" id="A0A174XG31"/>
<dbReference type="EMBL" id="WKMY01000009">
    <property type="protein sequence ID" value="MRY94264.1"/>
    <property type="molecule type" value="Genomic_DNA"/>
</dbReference>
<evidence type="ECO:0000313" key="7">
    <source>
        <dbReference type="EMBL" id="MRZ07845.1"/>
    </source>
</evidence>
<dbReference type="EMBL" id="WKMC01000004">
    <property type="protein sequence ID" value="MRZ50170.1"/>
    <property type="molecule type" value="Genomic_DNA"/>
</dbReference>
<dbReference type="RefSeq" id="WP_005860350.1">
    <property type="nucleotide sequence ID" value="NZ_BQOC01000006.1"/>
</dbReference>
<reference evidence="4" key="5">
    <citation type="submission" date="2023-01" db="EMBL/GenBank/DDBJ databases">
        <title>Human gut microbiome strain richness.</title>
        <authorList>
            <person name="Chen-Liaw A."/>
        </authorList>
    </citation>
    <scope>NUCLEOTIDE SEQUENCE</scope>
    <source>
        <strain evidence="4">RTP21484st1_E5_RTP21484_190118</strain>
    </source>
</reference>
<evidence type="ECO:0000313" key="13">
    <source>
        <dbReference type="Proteomes" id="UP000095455"/>
    </source>
</evidence>
<gene>
    <name evidence="11" type="ORF">DW782_17575</name>
    <name evidence="2" type="ORF">ERS852380_02655</name>
    <name evidence="3" type="ORF">ERS852560_04144</name>
    <name evidence="7" type="ORF">GKD54_16855</name>
    <name evidence="5" type="ORF">GKD58_15955</name>
    <name evidence="8" type="ORF">GKD66_08030</name>
    <name evidence="6" type="ORF">GKD67_13730</name>
    <name evidence="9" type="ORF">GKD70_09880</name>
    <name evidence="10" type="ORF">HHO38_16230</name>
    <name evidence="4" type="ORF">PN599_18910</name>
</gene>
<dbReference type="EMBL" id="CYYK01000009">
    <property type="protein sequence ID" value="CUO59649.1"/>
    <property type="molecule type" value="Genomic_DNA"/>
</dbReference>
<evidence type="ECO:0000313" key="12">
    <source>
        <dbReference type="Proteomes" id="UP000095332"/>
    </source>
</evidence>